<keyword evidence="4" id="KW-0804">Transcription</keyword>
<dbReference type="Proteomes" id="UP000685013">
    <property type="component" value="Chromosome 13"/>
</dbReference>
<evidence type="ECO:0000256" key="3">
    <source>
        <dbReference type="ARBA" id="ARBA00023125"/>
    </source>
</evidence>
<dbReference type="PANTHER" id="PTHR31072">
    <property type="entry name" value="TRANSCRIPTION FACTOR TCP4-RELATED"/>
    <property type="match status" value="1"/>
</dbReference>
<evidence type="ECO:0000256" key="4">
    <source>
        <dbReference type="ARBA" id="ARBA00023163"/>
    </source>
</evidence>
<proteinExistence type="predicted"/>
<evidence type="ECO:0000256" key="1">
    <source>
        <dbReference type="ARBA" id="ARBA00004123"/>
    </source>
</evidence>
<dbReference type="PROSITE" id="PS51369">
    <property type="entry name" value="TCP"/>
    <property type="match status" value="1"/>
</dbReference>
<feature type="domain" description="TCP" evidence="6">
    <location>
        <begin position="4"/>
        <end position="66"/>
    </location>
</feature>
<keyword evidence="2" id="KW-0805">Transcription regulation</keyword>
<dbReference type="PANTHER" id="PTHR31072:SF240">
    <property type="entry name" value="TRANSCRIPTION FACTOR TCP10"/>
    <property type="match status" value="1"/>
</dbReference>
<dbReference type="GO" id="GO:0003700">
    <property type="term" value="F:DNA-binding transcription factor activity"/>
    <property type="evidence" value="ECO:0007669"/>
    <property type="project" value="InterPro"/>
</dbReference>
<sequence>MEERRLRSSAGSGKVYTSKGFRARKLRLSAPTAIQFYDIQDRLGYNRPTEAIDWLLQNAKSAIDVLSRPLETEDGKRQPLCFESNDNECHAGGILRHAATVFKSELCNNWVTILSNVGIATAKRQPPDDFQT</sequence>
<dbReference type="GO" id="GO:0005634">
    <property type="term" value="C:nucleus"/>
    <property type="evidence" value="ECO:0007669"/>
    <property type="project" value="UniProtKB-SubCell"/>
</dbReference>
<evidence type="ECO:0000256" key="2">
    <source>
        <dbReference type="ARBA" id="ARBA00023015"/>
    </source>
</evidence>
<evidence type="ECO:0000313" key="8">
    <source>
        <dbReference type="Proteomes" id="UP000685013"/>
    </source>
</evidence>
<accession>A0AAV6MPH2</accession>
<dbReference type="GO" id="GO:0043565">
    <property type="term" value="F:sequence-specific DNA binding"/>
    <property type="evidence" value="ECO:0007669"/>
    <property type="project" value="TreeGrafter"/>
</dbReference>
<evidence type="ECO:0000313" key="7">
    <source>
        <dbReference type="EMBL" id="KAG6583970.1"/>
    </source>
</evidence>
<keyword evidence="8" id="KW-1185">Reference proteome</keyword>
<organism evidence="7 8">
    <name type="scientific">Cucurbita argyrosperma subsp. sororia</name>
    <dbReference type="NCBI Taxonomy" id="37648"/>
    <lineage>
        <taxon>Eukaryota</taxon>
        <taxon>Viridiplantae</taxon>
        <taxon>Streptophyta</taxon>
        <taxon>Embryophyta</taxon>
        <taxon>Tracheophyta</taxon>
        <taxon>Spermatophyta</taxon>
        <taxon>Magnoliopsida</taxon>
        <taxon>eudicotyledons</taxon>
        <taxon>Gunneridae</taxon>
        <taxon>Pentapetalae</taxon>
        <taxon>rosids</taxon>
        <taxon>fabids</taxon>
        <taxon>Cucurbitales</taxon>
        <taxon>Cucurbitaceae</taxon>
        <taxon>Cucurbiteae</taxon>
        <taxon>Cucurbita</taxon>
    </lineage>
</organism>
<comment type="caution">
    <text evidence="7">The sequence shown here is derived from an EMBL/GenBank/DDBJ whole genome shotgun (WGS) entry which is preliminary data.</text>
</comment>
<evidence type="ECO:0000259" key="6">
    <source>
        <dbReference type="PROSITE" id="PS51369"/>
    </source>
</evidence>
<comment type="subcellular location">
    <subcellularLocation>
        <location evidence="1">Nucleus</location>
    </subcellularLocation>
</comment>
<dbReference type="Pfam" id="PF03634">
    <property type="entry name" value="TCP"/>
    <property type="match status" value="1"/>
</dbReference>
<dbReference type="EMBL" id="JAGKQH010000013">
    <property type="protein sequence ID" value="KAG6583970.1"/>
    <property type="molecule type" value="Genomic_DNA"/>
</dbReference>
<dbReference type="InterPro" id="IPR017887">
    <property type="entry name" value="TF_TCP_subgr"/>
</dbReference>
<dbReference type="InterPro" id="IPR005333">
    <property type="entry name" value="Transcription_factor_TCP"/>
</dbReference>
<evidence type="ECO:0000256" key="5">
    <source>
        <dbReference type="ARBA" id="ARBA00023242"/>
    </source>
</evidence>
<name>A0AAV6MPH2_9ROSI</name>
<reference evidence="7 8" key="1">
    <citation type="journal article" date="2021" name="Hortic Res">
        <title>The domestication of Cucurbita argyrosperma as revealed by the genome of its wild relative.</title>
        <authorList>
            <person name="Barrera-Redondo J."/>
            <person name="Sanchez-de la Vega G."/>
            <person name="Aguirre-Liguori J.A."/>
            <person name="Castellanos-Morales G."/>
            <person name="Gutierrez-Guerrero Y.T."/>
            <person name="Aguirre-Dugua X."/>
            <person name="Aguirre-Planter E."/>
            <person name="Tenaillon M.I."/>
            <person name="Lira-Saade R."/>
            <person name="Eguiarte L.E."/>
        </authorList>
    </citation>
    <scope>NUCLEOTIDE SEQUENCE [LARGE SCALE GENOMIC DNA]</scope>
    <source>
        <strain evidence="7">JBR-2021</strain>
    </source>
</reference>
<gene>
    <name evidence="7" type="primary">TCP10</name>
    <name evidence="7" type="ORF">SDJN03_19902</name>
</gene>
<dbReference type="AlphaFoldDB" id="A0AAV6MPH2"/>
<feature type="non-terminal residue" evidence="7">
    <location>
        <position position="1"/>
    </location>
</feature>
<dbReference type="GO" id="GO:2000032">
    <property type="term" value="P:regulation of secondary shoot formation"/>
    <property type="evidence" value="ECO:0007669"/>
    <property type="project" value="TreeGrafter"/>
</dbReference>
<keyword evidence="3" id="KW-0238">DNA-binding</keyword>
<keyword evidence="5" id="KW-0539">Nucleus</keyword>
<protein>
    <submittedName>
        <fullName evidence="7">Transcription factor TCP10</fullName>
    </submittedName>
</protein>